<dbReference type="PhylomeDB" id="O62025"/>
<evidence type="ECO:0000256" key="1">
    <source>
        <dbReference type="SAM" id="SignalP"/>
    </source>
</evidence>
<evidence type="ECO:0000313" key="4">
    <source>
        <dbReference type="Proteomes" id="UP000001940"/>
    </source>
</evidence>
<dbReference type="PaxDb" id="6239-C04H5.2.1"/>
<keyword evidence="1" id="KW-0732">Signal</keyword>
<dbReference type="WormBase" id="C04H5.2">
    <property type="protein sequence ID" value="CE15588"/>
    <property type="gene ID" value="WBGene00007313"/>
    <property type="gene designation" value="clec-147"/>
</dbReference>
<dbReference type="KEGG" id="cel:CELE_C04H5.2"/>
<dbReference type="AGR" id="WB:WBGene00007313"/>
<dbReference type="PANTHER" id="PTHR23124">
    <property type="entry name" value="C-TYPE LECTIN DOMAIN-CONTAINING PROTEIN-RELATED-RELATED"/>
    <property type="match status" value="1"/>
</dbReference>
<proteinExistence type="evidence at protein level"/>
<dbReference type="PeptideAtlas" id="O62025"/>
<feature type="chain" id="PRO_5004159198" evidence="1">
    <location>
        <begin position="19"/>
        <end position="263"/>
    </location>
</feature>
<dbReference type="FunCoup" id="O62025">
    <property type="interactions" value="1522"/>
</dbReference>
<dbReference type="PANTHER" id="PTHR23124:SF147">
    <property type="entry name" value="C-TYPE LECTIN DOMAIN-CONTAINING PROTEIN"/>
    <property type="match status" value="1"/>
</dbReference>
<dbReference type="InParanoid" id="O62025"/>
<dbReference type="InterPro" id="IPR001304">
    <property type="entry name" value="C-type_lectin-like"/>
</dbReference>
<feature type="signal peptide" evidence="1">
    <location>
        <begin position="1"/>
        <end position="18"/>
    </location>
</feature>
<dbReference type="Proteomes" id="UP000001940">
    <property type="component" value="Chromosome II"/>
</dbReference>
<dbReference type="UCSC" id="C04H5.2">
    <property type="organism name" value="c. elegans"/>
</dbReference>
<keyword evidence="4" id="KW-1185">Reference proteome</keyword>
<dbReference type="RefSeq" id="NP_497022.1">
    <property type="nucleotide sequence ID" value="NM_064621.5"/>
</dbReference>
<accession>O62025</accession>
<dbReference type="PIR" id="T18930">
    <property type="entry name" value="T18930"/>
</dbReference>
<dbReference type="GeneID" id="175114"/>
<dbReference type="Bgee" id="WBGene00007313">
    <property type="expression patterns" value="Expressed in adult organism and 1 other cell type or tissue"/>
</dbReference>
<sequence length="263" mass="28792">MLRGTFILLISSLLAVEAFIRPSYYGGGGGYDEDCDCDTSSTVVVPTSTPTTTTEGPTTTLKLTTICLEGWTKYPRTPSASNNNQDAYCLKFISSNTTITINNASQICQQAGGHLTAFENEIERQAIMAEAGDHITKTIKSTIGAIALAGDRIKQCSTKNSTIIENPPCNDKTKVFTLPLTAQTNPEYLWTTWAQGEPSANWWEYDIEDCLQMFINPSNNTGASGRINDFYCNRLVAPNEPDNIRYMMYGALCGRDVEMEAAG</sequence>
<dbReference type="AlphaFoldDB" id="O62025"/>
<dbReference type="InterPro" id="IPR016187">
    <property type="entry name" value="CTDL_fold"/>
</dbReference>
<dbReference type="CDD" id="cd00037">
    <property type="entry name" value="CLECT"/>
    <property type="match status" value="1"/>
</dbReference>
<dbReference type="SMART" id="SM00034">
    <property type="entry name" value="CLECT"/>
    <property type="match status" value="1"/>
</dbReference>
<dbReference type="HOGENOM" id="CLU_079716_0_0_1"/>
<reference evidence="3 4" key="1">
    <citation type="journal article" date="1998" name="Science">
        <title>Genome sequence of the nematode C. elegans: a platform for investigating biology.</title>
        <authorList>
            <consortium name="The C. elegans sequencing consortium"/>
            <person name="Sulson J.E."/>
            <person name="Waterston R."/>
        </authorList>
    </citation>
    <scope>NUCLEOTIDE SEQUENCE [LARGE SCALE GENOMIC DNA]</scope>
    <source>
        <strain evidence="3 4">Bristol N2</strain>
    </source>
</reference>
<keyword evidence="6" id="KW-1267">Proteomics identification</keyword>
<evidence type="ECO:0000259" key="2">
    <source>
        <dbReference type="SMART" id="SM00034"/>
    </source>
</evidence>
<name>O62025_CAEEL</name>
<evidence type="ECO:0000313" key="5">
    <source>
        <dbReference type="WormBase" id="C04H5.2"/>
    </source>
</evidence>
<gene>
    <name evidence="3 5" type="primary">clec-147</name>
    <name evidence="5" type="ORF">C04H5.2</name>
    <name evidence="3" type="ORF">CELE_C04H5.2</name>
</gene>
<organism evidence="3 4">
    <name type="scientific">Caenorhabditis elegans</name>
    <dbReference type="NCBI Taxonomy" id="6239"/>
    <lineage>
        <taxon>Eukaryota</taxon>
        <taxon>Metazoa</taxon>
        <taxon>Ecdysozoa</taxon>
        <taxon>Nematoda</taxon>
        <taxon>Chromadorea</taxon>
        <taxon>Rhabditida</taxon>
        <taxon>Rhabditina</taxon>
        <taxon>Rhabditomorpha</taxon>
        <taxon>Rhabditoidea</taxon>
        <taxon>Rhabditidae</taxon>
        <taxon>Peloderinae</taxon>
        <taxon>Caenorhabditis</taxon>
    </lineage>
</organism>
<protein>
    <submittedName>
        <fullName evidence="3">C-type lectin domain-containing protein</fullName>
    </submittedName>
</protein>
<dbReference type="OrthoDB" id="5870120at2759"/>
<evidence type="ECO:0000313" key="3">
    <source>
        <dbReference type="EMBL" id="CAB03841.1"/>
    </source>
</evidence>
<evidence type="ECO:0007829" key="6">
    <source>
        <dbReference type="PeptideAtlas" id="O62025"/>
    </source>
</evidence>
<dbReference type="EMBL" id="BX284602">
    <property type="protein sequence ID" value="CAB03841.1"/>
    <property type="molecule type" value="Genomic_DNA"/>
</dbReference>
<feature type="domain" description="C-type lectin" evidence="2">
    <location>
        <begin position="67"/>
        <end position="240"/>
    </location>
</feature>
<dbReference type="OMA" id="KINDFYC"/>
<dbReference type="InterPro" id="IPR016186">
    <property type="entry name" value="C-type_lectin-like/link_sf"/>
</dbReference>
<dbReference type="Gene3D" id="3.10.100.10">
    <property type="entry name" value="Mannose-Binding Protein A, subunit A"/>
    <property type="match status" value="1"/>
</dbReference>
<dbReference type="CTD" id="175114"/>
<dbReference type="eggNOG" id="KOG4297">
    <property type="taxonomic scope" value="Eukaryota"/>
</dbReference>
<dbReference type="SUPFAM" id="SSF56436">
    <property type="entry name" value="C-type lectin-like"/>
    <property type="match status" value="1"/>
</dbReference>